<dbReference type="Proteomes" id="UP001558613">
    <property type="component" value="Unassembled WGS sequence"/>
</dbReference>
<keyword evidence="1" id="KW-0175">Coiled coil</keyword>
<evidence type="ECO:0000256" key="1">
    <source>
        <dbReference type="SAM" id="Coils"/>
    </source>
</evidence>
<evidence type="ECO:0000313" key="3">
    <source>
        <dbReference type="EMBL" id="KAL1248947.1"/>
    </source>
</evidence>
<sequence>MSRAFRPRPNLGPPSYGPCKRSWLPLPDNVPNTALIIELHQVANKSVRLDSVLLSCDRETGNGVSERNPANYHCCVKMRLSNNEKSARHRAKVNADPVARARYLAKRRESYQRRKREGKTKHPPVAELSKARQDALRQKWRLYQRSRRSKIRNLPQQSCSQVEMNSEWLQDFAPYSPSSEVDSGSARQGSPVSSCSWMKQEPETVVIQWDNTNTLPAATETQQDNTPSSDDSTISPTLEGLPSSVMLTITKLHCLVESKQERIADLERQVHDLQEDRRFLRSQIESLTNALSLHVCRGNLDEITGKG</sequence>
<feature type="region of interest" description="Disordered" evidence="2">
    <location>
        <begin position="218"/>
        <end position="239"/>
    </location>
</feature>
<comment type="caution">
    <text evidence="3">The sequence shown here is derived from an EMBL/GenBank/DDBJ whole genome shotgun (WGS) entry which is preliminary data.</text>
</comment>
<organism evidence="3 4">
    <name type="scientific">Cirrhinus molitorella</name>
    <name type="common">mud carp</name>
    <dbReference type="NCBI Taxonomy" id="172907"/>
    <lineage>
        <taxon>Eukaryota</taxon>
        <taxon>Metazoa</taxon>
        <taxon>Chordata</taxon>
        <taxon>Craniata</taxon>
        <taxon>Vertebrata</taxon>
        <taxon>Euteleostomi</taxon>
        <taxon>Actinopterygii</taxon>
        <taxon>Neopterygii</taxon>
        <taxon>Teleostei</taxon>
        <taxon>Ostariophysi</taxon>
        <taxon>Cypriniformes</taxon>
        <taxon>Cyprinidae</taxon>
        <taxon>Labeoninae</taxon>
        <taxon>Labeonini</taxon>
        <taxon>Cirrhinus</taxon>
    </lineage>
</organism>
<reference evidence="3 4" key="1">
    <citation type="submission" date="2023-09" db="EMBL/GenBank/DDBJ databases">
        <authorList>
            <person name="Wang M."/>
        </authorList>
    </citation>
    <scope>NUCLEOTIDE SEQUENCE [LARGE SCALE GENOMIC DNA]</scope>
    <source>
        <strain evidence="3">GT-2023</strain>
        <tissue evidence="3">Liver</tissue>
    </source>
</reference>
<dbReference type="EMBL" id="JAYMGO010000024">
    <property type="protein sequence ID" value="KAL1248947.1"/>
    <property type="molecule type" value="Genomic_DNA"/>
</dbReference>
<name>A0ABR3L7Y9_9TELE</name>
<feature type="coiled-coil region" evidence="1">
    <location>
        <begin position="249"/>
        <end position="290"/>
    </location>
</feature>
<feature type="region of interest" description="Disordered" evidence="2">
    <location>
        <begin position="108"/>
        <end position="133"/>
    </location>
</feature>
<evidence type="ECO:0000256" key="2">
    <source>
        <dbReference type="SAM" id="MobiDB-lite"/>
    </source>
</evidence>
<protein>
    <submittedName>
        <fullName evidence="3">Uncharacterized protein</fullName>
    </submittedName>
</protein>
<evidence type="ECO:0000313" key="4">
    <source>
        <dbReference type="Proteomes" id="UP001558613"/>
    </source>
</evidence>
<proteinExistence type="predicted"/>
<feature type="region of interest" description="Disordered" evidence="2">
    <location>
        <begin position="175"/>
        <end position="197"/>
    </location>
</feature>
<feature type="compositionally biased region" description="Basic residues" evidence="2">
    <location>
        <begin position="113"/>
        <end position="122"/>
    </location>
</feature>
<dbReference type="Pfam" id="PF15794">
    <property type="entry name" value="CCDC106"/>
    <property type="match status" value="1"/>
</dbReference>
<dbReference type="InterPro" id="IPR031591">
    <property type="entry name" value="CCDC106"/>
</dbReference>
<gene>
    <name evidence="3" type="ORF">QQF64_022265</name>
</gene>
<keyword evidence="4" id="KW-1185">Reference proteome</keyword>
<feature type="compositionally biased region" description="Polar residues" evidence="2">
    <location>
        <begin position="176"/>
        <end position="197"/>
    </location>
</feature>
<accession>A0ABR3L7Y9</accession>
<feature type="compositionally biased region" description="Low complexity" evidence="2">
    <location>
        <begin position="226"/>
        <end position="237"/>
    </location>
</feature>